<dbReference type="Gene3D" id="2.170.130.10">
    <property type="entry name" value="TonB-dependent receptor, plug domain"/>
    <property type="match status" value="1"/>
</dbReference>
<evidence type="ECO:0000313" key="10">
    <source>
        <dbReference type="Proteomes" id="UP000468443"/>
    </source>
</evidence>
<evidence type="ECO:0000256" key="2">
    <source>
        <dbReference type="ARBA" id="ARBA00022448"/>
    </source>
</evidence>
<dbReference type="AlphaFoldDB" id="A0A6P0U7F3"/>
<dbReference type="InterPro" id="IPR036942">
    <property type="entry name" value="Beta-barrel_TonB_sf"/>
</dbReference>
<dbReference type="SUPFAM" id="SSF49464">
    <property type="entry name" value="Carboxypeptidase regulatory domain-like"/>
    <property type="match status" value="1"/>
</dbReference>
<dbReference type="InterPro" id="IPR037066">
    <property type="entry name" value="Plug_dom_sf"/>
</dbReference>
<keyword evidence="2" id="KW-0813">Transport</keyword>
<evidence type="ECO:0000259" key="8">
    <source>
        <dbReference type="Pfam" id="PF07715"/>
    </source>
</evidence>
<keyword evidence="6" id="KW-0472">Membrane</keyword>
<keyword evidence="3" id="KW-1134">Transmembrane beta strand</keyword>
<keyword evidence="7" id="KW-0998">Cell outer membrane</keyword>
<keyword evidence="9" id="KW-0675">Receptor</keyword>
<dbReference type="InterPro" id="IPR008969">
    <property type="entry name" value="CarboxyPept-like_regulatory"/>
</dbReference>
<dbReference type="Pfam" id="PF07715">
    <property type="entry name" value="Plug"/>
    <property type="match status" value="1"/>
</dbReference>
<gene>
    <name evidence="9" type="ORF">GWK09_00865</name>
</gene>
<dbReference type="Gene3D" id="2.40.170.20">
    <property type="entry name" value="TonB-dependent receptor, beta-barrel domain"/>
    <property type="match status" value="1"/>
</dbReference>
<organism evidence="9 10">
    <name type="scientific">Muriicola jejuensis</name>
    <dbReference type="NCBI Taxonomy" id="504488"/>
    <lineage>
        <taxon>Bacteria</taxon>
        <taxon>Pseudomonadati</taxon>
        <taxon>Bacteroidota</taxon>
        <taxon>Flavobacteriia</taxon>
        <taxon>Flavobacteriales</taxon>
        <taxon>Flavobacteriaceae</taxon>
        <taxon>Muriicola</taxon>
    </lineage>
</organism>
<keyword evidence="5" id="KW-0732">Signal</keyword>
<dbReference type="Proteomes" id="UP000468443">
    <property type="component" value="Unassembled WGS sequence"/>
</dbReference>
<dbReference type="GO" id="GO:0009279">
    <property type="term" value="C:cell outer membrane"/>
    <property type="evidence" value="ECO:0007669"/>
    <property type="project" value="UniProtKB-SubCell"/>
</dbReference>
<accession>A0A6P0U7F3</accession>
<protein>
    <submittedName>
        <fullName evidence="9">TonB-dependent receptor</fullName>
    </submittedName>
</protein>
<keyword evidence="4" id="KW-0812">Transmembrane</keyword>
<evidence type="ECO:0000256" key="4">
    <source>
        <dbReference type="ARBA" id="ARBA00022692"/>
    </source>
</evidence>
<keyword evidence="10" id="KW-1185">Reference proteome</keyword>
<reference evidence="9 10" key="1">
    <citation type="submission" date="2020-01" db="EMBL/GenBank/DDBJ databases">
        <title>Muriicola jejuensis KCTC 22299.</title>
        <authorList>
            <person name="Wang G."/>
        </authorList>
    </citation>
    <scope>NUCLEOTIDE SEQUENCE [LARGE SCALE GENOMIC DNA]</scope>
    <source>
        <strain evidence="9 10">KCTC 22299</strain>
    </source>
</reference>
<name>A0A6P0U7F3_9FLAO</name>
<dbReference type="GO" id="GO:0015344">
    <property type="term" value="F:siderophore uptake transmembrane transporter activity"/>
    <property type="evidence" value="ECO:0007669"/>
    <property type="project" value="TreeGrafter"/>
</dbReference>
<evidence type="ECO:0000256" key="7">
    <source>
        <dbReference type="ARBA" id="ARBA00023237"/>
    </source>
</evidence>
<evidence type="ECO:0000256" key="3">
    <source>
        <dbReference type="ARBA" id="ARBA00022452"/>
    </source>
</evidence>
<dbReference type="EMBL" id="JAABOP010000001">
    <property type="protein sequence ID" value="NER09055.1"/>
    <property type="molecule type" value="Genomic_DNA"/>
</dbReference>
<evidence type="ECO:0000313" key="9">
    <source>
        <dbReference type="EMBL" id="NER09055.1"/>
    </source>
</evidence>
<dbReference type="PANTHER" id="PTHR30069:SF29">
    <property type="entry name" value="HEMOGLOBIN AND HEMOGLOBIN-HAPTOGLOBIN-BINDING PROTEIN 1-RELATED"/>
    <property type="match status" value="1"/>
</dbReference>
<comment type="subcellular location">
    <subcellularLocation>
        <location evidence="1">Cell outer membrane</location>
        <topology evidence="1">Multi-pass membrane protein</topology>
    </subcellularLocation>
</comment>
<dbReference type="RefSeq" id="WP_163691137.1">
    <property type="nucleotide sequence ID" value="NZ_FXTW01000001.1"/>
</dbReference>
<dbReference type="InterPro" id="IPR012910">
    <property type="entry name" value="Plug_dom"/>
</dbReference>
<proteinExistence type="predicted"/>
<comment type="caution">
    <text evidence="9">The sequence shown here is derived from an EMBL/GenBank/DDBJ whole genome shotgun (WGS) entry which is preliminary data.</text>
</comment>
<sequence length="802" mass="90958">MHLIPSAHRCLPILLFFSLLSLAAQERFTLSGTVSEASSNETLIGVSIVIPSLKTGVTTNEYGFFSLTLPRGTYELQITYLGFEEIVETVVFDKDQKRDFRLTEKTEVLEEVVVTENVEKLNIRKPQMSVNTLSVQTIKDIPVVLGEADIIKSLILLPGVSNAGEGASGFNVRGGAADQNLILLDEATIFNSSHLFGFFSVFNPDAIKDVKLFKGAIPSRYGGRVSSVLEIFQKEGNSKEFKMNGGIGAVASRLLAEGPIVKDKSAFLIGGRASYAHLFLPLFDLDNTAYFYDLNTKINYKLNENNNLFLSGYFGRDVFAISNNFENIYGNSVLNLRWNHLFSDRLFSNLSLIYSDFYYGLELDFVGFKWNSGIRNFNIKYDLKNYLSDTFQVNYGLNNIYYVFNPGKIVPNSPDSGIVEEQLIKKYADEFAAYVDVEQSLTPSLSLQYGLRLSHFIRFGQEELNTYENDNPVIFDPFLLVYQEATPTGTISSSRGDQLASFTNLEPRIALAYTLNSEQSIKASYTRIAQYLHLLSNTSSPTPLDVWTPSGPFVKPQLLDQYAMGYFRTISDGEYSLETEVFYKDVQNRIDYIDGANLIANNAIEQVILNGEARAYGLELLLRKNEGRFKGWLAYTLSRSEQRTPGRNLPFDNGRSNRETGINFSRWYSTPYDKTHDISFYGSFDLNKKWNFNTNFVYQTGQPTNYPVGQFQFQGLTVPFYGLRNQERLPAYHRLDLSATLTPRKNEKRNWQTEWVFSIYNVYSRMNAAAINFRRNQDTGVNEAVRTSIFGIVPAVTYNFKF</sequence>
<dbReference type="PANTHER" id="PTHR30069">
    <property type="entry name" value="TONB-DEPENDENT OUTER MEMBRANE RECEPTOR"/>
    <property type="match status" value="1"/>
</dbReference>
<dbReference type="SUPFAM" id="SSF56935">
    <property type="entry name" value="Porins"/>
    <property type="match status" value="1"/>
</dbReference>
<evidence type="ECO:0000256" key="1">
    <source>
        <dbReference type="ARBA" id="ARBA00004571"/>
    </source>
</evidence>
<dbReference type="Gene3D" id="2.60.40.1120">
    <property type="entry name" value="Carboxypeptidase-like, regulatory domain"/>
    <property type="match status" value="1"/>
</dbReference>
<dbReference type="Pfam" id="PF13715">
    <property type="entry name" value="CarbopepD_reg_2"/>
    <property type="match status" value="1"/>
</dbReference>
<evidence type="ECO:0000256" key="5">
    <source>
        <dbReference type="ARBA" id="ARBA00022729"/>
    </source>
</evidence>
<evidence type="ECO:0000256" key="6">
    <source>
        <dbReference type="ARBA" id="ARBA00023136"/>
    </source>
</evidence>
<dbReference type="GO" id="GO:0044718">
    <property type="term" value="P:siderophore transmembrane transport"/>
    <property type="evidence" value="ECO:0007669"/>
    <property type="project" value="TreeGrafter"/>
</dbReference>
<dbReference type="InterPro" id="IPR039426">
    <property type="entry name" value="TonB-dep_rcpt-like"/>
</dbReference>
<feature type="domain" description="TonB-dependent receptor plug" evidence="8">
    <location>
        <begin position="127"/>
        <end position="224"/>
    </location>
</feature>